<protein>
    <submittedName>
        <fullName evidence="2">EVE domain-containing protein</fullName>
    </submittedName>
</protein>
<evidence type="ECO:0000313" key="2">
    <source>
        <dbReference type="EMBL" id="QWG09503.1"/>
    </source>
</evidence>
<dbReference type="PANTHER" id="PTHR37291">
    <property type="entry name" value="5-METHYLCYTOSINE-SPECIFIC RESTRICTION ENZYME B"/>
    <property type="match status" value="1"/>
</dbReference>
<dbReference type="Pfam" id="PF07728">
    <property type="entry name" value="AAA_5"/>
    <property type="match status" value="1"/>
</dbReference>
<proteinExistence type="predicted"/>
<dbReference type="Proteomes" id="UP000682802">
    <property type="component" value="Chromosome 2"/>
</dbReference>
<sequence>MTNTLQFTWLNTYKKIISFLSTKREKQESLIEILRLLGVDALNDIDESDTQFPMNEIDPFTFLAYLNKYGDKNRLDLIQRLSNHLKFDENITDVSGLPTSNAQKVWLFVYKKERVNNEINRLWDFFFDVLDGNINNENFKDILNIKNVGKTKLTEVLFYVNPEKYFPINGPVKPYLEKVLNINTNFNTFDEYNQVLEKVQSKTNESFYKISYDAWLWGQENNKVNYWVFQGNPSVFDIERSLREKILDNWTVTAHKDKIKEGDKVILWVTGNKSGCYALAEVTSKPYDYKPSSDEHLWKKESKATSKADITIEYSFVDNPILKSDLTKHKVFDKFKGGSQGSNFSSTKKEYEVLKSMRINKATSLLVPLFKEIGKENIFDLTQTIDTVINTLALEQGDERFFFNLPKSKNKLGFSIGQCYIAVLDKRKFGWNKGYIDKQKEPDKDTWFYFLEDNQNYKEQLDNIITNAKSELERTSKTGYSKSNSKEFEKYIFDKDFRNEVLMEAFGVIENITSEKTDKKVEINYPLNSILYGPPGTGKTYSTISKAASIIAGYEITDYMEAKKIFNEHRGNQIEFITFHQNYSYEDFIQGLRPDTDKGDQLSFEKKDGIFKAIADKALSNLKDAKEFKVSKKPYEEVFQEFFQPLLEGEVEEIEIQMKKVSYFITEIGNKSIGFRKASGGTAHTLSIESLRKMYSAESTMGIQGLSTYYTPLLEELLKIGKSGVQEKVEKKNYVIIIDEINRANISRVFGELITLIEPDKRYGGDLALTTTLPSGDEFTVPSNLYIIGTMNTADKSIALLDIALRRRFEFESLYPQYDLEGMHYAEILQKINDKIISMKGHDFQIGHSYFMDKNFDLFKTINNKVIPLLLEYFLNDEKDVKSILGYAGFKVDKTSWPLKVEGFND</sequence>
<dbReference type="Pfam" id="PF01878">
    <property type="entry name" value="EVE"/>
    <property type="match status" value="1"/>
</dbReference>
<evidence type="ECO:0000313" key="3">
    <source>
        <dbReference type="Proteomes" id="UP000682802"/>
    </source>
</evidence>
<dbReference type="InterPro" id="IPR027417">
    <property type="entry name" value="P-loop_NTPase"/>
</dbReference>
<dbReference type="SMART" id="SM00382">
    <property type="entry name" value="AAA"/>
    <property type="match status" value="1"/>
</dbReference>
<dbReference type="InterPro" id="IPR052934">
    <property type="entry name" value="Methyl-DNA_Rec/Restrict_Enz"/>
</dbReference>
<dbReference type="SUPFAM" id="SSF52540">
    <property type="entry name" value="P-loop containing nucleoside triphosphate hydrolases"/>
    <property type="match status" value="1"/>
</dbReference>
<reference evidence="2 3" key="1">
    <citation type="submission" date="2021-05" db="EMBL/GenBank/DDBJ databases">
        <title>Comparative genomic studies on the polysaccharide-degrading batcterial strains of the Flammeovirga genus.</title>
        <authorList>
            <person name="Zewei F."/>
            <person name="Zheng Z."/>
            <person name="Yu L."/>
            <person name="Ruyue G."/>
            <person name="Yanhong M."/>
            <person name="Yuanyuan C."/>
            <person name="Jingyan G."/>
            <person name="Wenjun H."/>
        </authorList>
    </citation>
    <scope>NUCLEOTIDE SEQUENCE [LARGE SCALE GENOMIC DNA]</scope>
    <source>
        <strain evidence="2 3">YS10</strain>
    </source>
</reference>
<name>A0ABX8H1J7_9BACT</name>
<dbReference type="PANTHER" id="PTHR37291:SF1">
    <property type="entry name" value="TYPE IV METHYL-DIRECTED RESTRICTION ENZYME ECOKMCRB SUBUNIT"/>
    <property type="match status" value="1"/>
</dbReference>
<dbReference type="Gene3D" id="3.40.50.300">
    <property type="entry name" value="P-loop containing nucleotide triphosphate hydrolases"/>
    <property type="match status" value="2"/>
</dbReference>
<gene>
    <name evidence="2" type="ORF">KM029_23130</name>
</gene>
<dbReference type="SUPFAM" id="SSF88697">
    <property type="entry name" value="PUA domain-like"/>
    <property type="match status" value="1"/>
</dbReference>
<keyword evidence="3" id="KW-1185">Reference proteome</keyword>
<dbReference type="Gene3D" id="3.10.590.10">
    <property type="entry name" value="ph1033 like domains"/>
    <property type="match status" value="1"/>
</dbReference>
<evidence type="ECO:0000259" key="1">
    <source>
        <dbReference type="SMART" id="SM00382"/>
    </source>
</evidence>
<dbReference type="InterPro" id="IPR015947">
    <property type="entry name" value="PUA-like_sf"/>
</dbReference>
<feature type="domain" description="AAA+ ATPase" evidence="1">
    <location>
        <begin position="525"/>
        <end position="819"/>
    </location>
</feature>
<dbReference type="InterPro" id="IPR011704">
    <property type="entry name" value="ATPase_dyneun-rel_AAA"/>
</dbReference>
<organism evidence="2 3">
    <name type="scientific">Flammeovirga kamogawensis</name>
    <dbReference type="NCBI Taxonomy" id="373891"/>
    <lineage>
        <taxon>Bacteria</taxon>
        <taxon>Pseudomonadati</taxon>
        <taxon>Bacteroidota</taxon>
        <taxon>Cytophagia</taxon>
        <taxon>Cytophagales</taxon>
        <taxon>Flammeovirgaceae</taxon>
        <taxon>Flammeovirga</taxon>
    </lineage>
</organism>
<dbReference type="RefSeq" id="WP_144076176.1">
    <property type="nucleotide sequence ID" value="NZ_CP076129.1"/>
</dbReference>
<accession>A0ABX8H1J7</accession>
<dbReference type="InterPro" id="IPR003593">
    <property type="entry name" value="AAA+_ATPase"/>
</dbReference>
<dbReference type="InterPro" id="IPR002740">
    <property type="entry name" value="EVE_domain"/>
</dbReference>
<dbReference type="EMBL" id="CP076129">
    <property type="protein sequence ID" value="QWG09503.1"/>
    <property type="molecule type" value="Genomic_DNA"/>
</dbReference>